<organism evidence="7 8">
    <name type="scientific">Fusobacterium ulcerans</name>
    <dbReference type="NCBI Taxonomy" id="861"/>
    <lineage>
        <taxon>Bacteria</taxon>
        <taxon>Fusobacteriati</taxon>
        <taxon>Fusobacteriota</taxon>
        <taxon>Fusobacteriia</taxon>
        <taxon>Fusobacteriales</taxon>
        <taxon>Fusobacteriaceae</taxon>
        <taxon>Fusobacterium</taxon>
    </lineage>
</organism>
<dbReference type="AlphaFoldDB" id="A0AAX1TNI6"/>
<keyword evidence="3 5" id="KW-0963">Cytoplasm</keyword>
<dbReference type="GO" id="GO:0043023">
    <property type="term" value="F:ribosomal large subunit binding"/>
    <property type="evidence" value="ECO:0007669"/>
    <property type="project" value="TreeGrafter"/>
</dbReference>
<evidence type="ECO:0000256" key="3">
    <source>
        <dbReference type="ARBA" id="ARBA00022490"/>
    </source>
</evidence>
<dbReference type="FunFam" id="1.10.132.20:FF:000001">
    <property type="entry name" value="Ribosome-recycling factor"/>
    <property type="match status" value="1"/>
</dbReference>
<comment type="similarity">
    <text evidence="2 5">Belongs to the RRF family.</text>
</comment>
<evidence type="ECO:0000256" key="1">
    <source>
        <dbReference type="ARBA" id="ARBA00004496"/>
    </source>
</evidence>
<dbReference type="HAMAP" id="MF_00040">
    <property type="entry name" value="RRF"/>
    <property type="match status" value="1"/>
</dbReference>
<dbReference type="InterPro" id="IPR023584">
    <property type="entry name" value="Ribosome_recyc_fac_dom"/>
</dbReference>
<comment type="function">
    <text evidence="5">Responsible for the release of ribosomes from messenger RNA at the termination of protein biosynthesis. May increase the efficiency of translation by recycling ribosomes from one round of translation to another.</text>
</comment>
<dbReference type="RefSeq" id="WP_005982456.1">
    <property type="nucleotide sequence ID" value="NZ_BAABXY010000001.1"/>
</dbReference>
<dbReference type="Gene3D" id="1.10.132.20">
    <property type="entry name" value="Ribosome-recycling factor"/>
    <property type="match status" value="1"/>
</dbReference>
<dbReference type="PANTHER" id="PTHR20982">
    <property type="entry name" value="RIBOSOME RECYCLING FACTOR"/>
    <property type="match status" value="1"/>
</dbReference>
<evidence type="ECO:0000256" key="5">
    <source>
        <dbReference type="HAMAP-Rule" id="MF_00040"/>
    </source>
</evidence>
<evidence type="ECO:0000256" key="4">
    <source>
        <dbReference type="ARBA" id="ARBA00022917"/>
    </source>
</evidence>
<evidence type="ECO:0000259" key="6">
    <source>
        <dbReference type="Pfam" id="PF01765"/>
    </source>
</evidence>
<feature type="domain" description="Ribosome recycling factor" evidence="6">
    <location>
        <begin position="22"/>
        <end position="185"/>
    </location>
</feature>
<dbReference type="Pfam" id="PF01765">
    <property type="entry name" value="RRF"/>
    <property type="match status" value="1"/>
</dbReference>
<dbReference type="InterPro" id="IPR002661">
    <property type="entry name" value="Ribosome_recyc_fac"/>
</dbReference>
<dbReference type="Proteomes" id="UP000249008">
    <property type="component" value="Chromosome 1"/>
</dbReference>
<protein>
    <recommendedName>
        <fullName evidence="5">Ribosome-recycling factor</fullName>
        <shortName evidence="5">RRF</shortName>
    </recommendedName>
    <alternativeName>
        <fullName evidence="5">Ribosome-releasing factor</fullName>
    </alternativeName>
</protein>
<keyword evidence="4 5" id="KW-0648">Protein biosynthesis</keyword>
<proteinExistence type="inferred from homology"/>
<dbReference type="GeneID" id="78454522"/>
<sequence length="188" mass="20795">MTGQDVVKSCNEKMGKAIEATKHKFTSIRAGRASVSMLDSVKVEQYGSDMPLNQVGSVSAPEARLLVIDPWDKSLISKIEKAIMAANLGLTPNNDGKVIRLVMPELTAERRKEYVKMAKTEAENGKVAVRNIRKDGNNDLKKLSKDKESPISEDEVKTLEAEIQKLTDAHIKAIDDLFAKKEKEITTV</sequence>
<dbReference type="CDD" id="cd00520">
    <property type="entry name" value="RRF"/>
    <property type="match status" value="1"/>
</dbReference>
<dbReference type="FunFam" id="3.30.1360.40:FF:000001">
    <property type="entry name" value="Ribosome-recycling factor"/>
    <property type="match status" value="1"/>
</dbReference>
<dbReference type="SUPFAM" id="SSF55194">
    <property type="entry name" value="Ribosome recycling factor, RRF"/>
    <property type="match status" value="1"/>
</dbReference>
<dbReference type="PANTHER" id="PTHR20982:SF3">
    <property type="entry name" value="MITOCHONDRIAL RIBOSOME RECYCLING FACTOR PSEUDO 1"/>
    <property type="match status" value="1"/>
</dbReference>
<dbReference type="EMBL" id="LS483487">
    <property type="protein sequence ID" value="SQJ17088.1"/>
    <property type="molecule type" value="Genomic_DNA"/>
</dbReference>
<dbReference type="Gene3D" id="3.30.1360.40">
    <property type="match status" value="1"/>
</dbReference>
<dbReference type="KEGG" id="ful:C4N20_06860"/>
<evidence type="ECO:0000313" key="8">
    <source>
        <dbReference type="Proteomes" id="UP000249008"/>
    </source>
</evidence>
<evidence type="ECO:0000256" key="2">
    <source>
        <dbReference type="ARBA" id="ARBA00005912"/>
    </source>
</evidence>
<evidence type="ECO:0000313" key="7">
    <source>
        <dbReference type="EMBL" id="SQJ17088.1"/>
    </source>
</evidence>
<comment type="subcellular location">
    <subcellularLocation>
        <location evidence="1 5">Cytoplasm</location>
    </subcellularLocation>
</comment>
<name>A0AAX1TNI6_9FUSO</name>
<dbReference type="NCBIfam" id="TIGR00496">
    <property type="entry name" value="frr"/>
    <property type="match status" value="1"/>
</dbReference>
<dbReference type="GO" id="GO:0006415">
    <property type="term" value="P:translational termination"/>
    <property type="evidence" value="ECO:0007669"/>
    <property type="project" value="UniProtKB-UniRule"/>
</dbReference>
<reference evidence="7 8" key="1">
    <citation type="submission" date="2018-06" db="EMBL/GenBank/DDBJ databases">
        <authorList>
            <consortium name="Pathogen Informatics"/>
            <person name="Doyle S."/>
        </authorList>
    </citation>
    <scope>NUCLEOTIDE SEQUENCE [LARGE SCALE GENOMIC DNA]</scope>
    <source>
        <strain evidence="7 8">NCTC12112</strain>
    </source>
</reference>
<accession>A0AAX1TNI6</accession>
<dbReference type="GO" id="GO:0005737">
    <property type="term" value="C:cytoplasm"/>
    <property type="evidence" value="ECO:0007669"/>
    <property type="project" value="UniProtKB-SubCell"/>
</dbReference>
<dbReference type="InterPro" id="IPR036191">
    <property type="entry name" value="RRF_sf"/>
</dbReference>
<gene>
    <name evidence="5 7" type="primary">frr</name>
    <name evidence="7" type="ORF">NCTC12112_03263</name>
</gene>